<evidence type="ECO:0008006" key="3">
    <source>
        <dbReference type="Google" id="ProtNLM"/>
    </source>
</evidence>
<organism evidence="1">
    <name type="scientific">uncultured Citrobacter sp</name>
    <dbReference type="NCBI Taxonomy" id="200446"/>
    <lineage>
        <taxon>Bacteria</taxon>
        <taxon>Pseudomonadati</taxon>
        <taxon>Pseudomonadota</taxon>
        <taxon>Gammaproteobacteria</taxon>
        <taxon>Enterobacterales</taxon>
        <taxon>Enterobacteriaceae</taxon>
        <taxon>Citrobacter</taxon>
        <taxon>environmental samples</taxon>
    </lineage>
</organism>
<reference evidence="1" key="1">
    <citation type="submission" date="2016-04" db="EMBL/GenBank/DDBJ databases">
        <authorList>
            <person name="Evans L.H."/>
            <person name="Alamgir A."/>
            <person name="Owens N."/>
            <person name="Weber N.D."/>
            <person name="Virtaneva K."/>
            <person name="Barbian K."/>
            <person name="Babar A."/>
            <person name="Rosenke K."/>
        </authorList>
    </citation>
    <scope>NUCLEOTIDE SEQUENCE</scope>
    <source>
        <strain evidence="1">86-2</strain>
        <strain evidence="2">92-3</strain>
    </source>
</reference>
<proteinExistence type="predicted"/>
<evidence type="ECO:0000313" key="2">
    <source>
        <dbReference type="EMBL" id="SBV68255.1"/>
    </source>
</evidence>
<protein>
    <recommendedName>
        <fullName evidence="3">Tail fiber assembly protein</fullName>
    </recommendedName>
</protein>
<name>A0A212I9D1_9ENTR</name>
<evidence type="ECO:0000313" key="1">
    <source>
        <dbReference type="EMBL" id="SBV63359.1"/>
    </source>
</evidence>
<dbReference type="InterPro" id="IPR003458">
    <property type="entry name" value="Phage_T4_Gp38_tail_assem"/>
</dbReference>
<dbReference type="AlphaFoldDB" id="A0A212I9D1"/>
<dbReference type="RefSeq" id="WP_181635576.1">
    <property type="nucleotide sequence ID" value="NZ_LT598669.1"/>
</dbReference>
<gene>
    <name evidence="1" type="ORF">KL86CIT2_30024</name>
    <name evidence="2" type="ORF">KM92CIT3_80793</name>
</gene>
<dbReference type="EMBL" id="FLUA01000027">
    <property type="protein sequence ID" value="SBV63359.1"/>
    <property type="molecule type" value="Genomic_DNA"/>
</dbReference>
<sequence>MDYLFSPSTRGFYPEPMRKIYEQAASLPSDTVVVSADVRDTYNGTPPPGKCLTAIDGLPAWGDIPPPSHVEMIQAAESERSRLLNYADSVTADWRTELALGEISDPDKAKLSAWMAYKRDVKAIPAEASIATGFKWPSLPA</sequence>
<dbReference type="EMBL" id="FLUB01000020">
    <property type="protein sequence ID" value="SBV68255.1"/>
    <property type="molecule type" value="Genomic_DNA"/>
</dbReference>
<accession>A0A212I9D1</accession>
<dbReference type="Pfam" id="PF02413">
    <property type="entry name" value="Caudo_TAP"/>
    <property type="match status" value="1"/>
</dbReference>